<dbReference type="AlphaFoldDB" id="A0A1I6CSA6"/>
<dbReference type="STRING" id="84724.SAMN04488564_101180"/>
<evidence type="ECO:0000313" key="11">
    <source>
        <dbReference type="Proteomes" id="UP000198583"/>
    </source>
</evidence>
<feature type="transmembrane region" description="Helical" evidence="9">
    <location>
        <begin position="152"/>
        <end position="174"/>
    </location>
</feature>
<dbReference type="PANTHER" id="PTHR21716:SF53">
    <property type="entry name" value="PERMEASE PERM-RELATED"/>
    <property type="match status" value="1"/>
</dbReference>
<dbReference type="Pfam" id="PF01594">
    <property type="entry name" value="AI-2E_transport"/>
    <property type="match status" value="1"/>
</dbReference>
<comment type="subcellular location">
    <subcellularLocation>
        <location evidence="1">Cell membrane</location>
        <topology evidence="1">Multi-pass membrane protein</topology>
    </subcellularLocation>
</comment>
<keyword evidence="11" id="KW-1185">Reference proteome</keyword>
<evidence type="ECO:0000256" key="4">
    <source>
        <dbReference type="ARBA" id="ARBA00022475"/>
    </source>
</evidence>
<gene>
    <name evidence="10" type="ORF">SAMN04488564_101180</name>
</gene>
<dbReference type="GO" id="GO:0005886">
    <property type="term" value="C:plasma membrane"/>
    <property type="evidence" value="ECO:0007669"/>
    <property type="project" value="UniProtKB-SubCell"/>
</dbReference>
<evidence type="ECO:0000256" key="9">
    <source>
        <dbReference type="SAM" id="Phobius"/>
    </source>
</evidence>
<feature type="region of interest" description="Disordered" evidence="8">
    <location>
        <begin position="352"/>
        <end position="398"/>
    </location>
</feature>
<evidence type="ECO:0000256" key="7">
    <source>
        <dbReference type="ARBA" id="ARBA00023136"/>
    </source>
</evidence>
<feature type="transmembrane region" description="Helical" evidence="9">
    <location>
        <begin position="215"/>
        <end position="233"/>
    </location>
</feature>
<dbReference type="InterPro" id="IPR002549">
    <property type="entry name" value="AI-2E-like"/>
</dbReference>
<dbReference type="PANTHER" id="PTHR21716">
    <property type="entry name" value="TRANSMEMBRANE PROTEIN"/>
    <property type="match status" value="1"/>
</dbReference>
<evidence type="ECO:0000313" key="10">
    <source>
        <dbReference type="EMBL" id="SFQ95973.1"/>
    </source>
</evidence>
<keyword evidence="7 9" id="KW-0472">Membrane</keyword>
<evidence type="ECO:0000256" key="6">
    <source>
        <dbReference type="ARBA" id="ARBA00022989"/>
    </source>
</evidence>
<feature type="transmembrane region" description="Helical" evidence="9">
    <location>
        <begin position="12"/>
        <end position="32"/>
    </location>
</feature>
<organism evidence="10 11">
    <name type="scientific">Lentzea waywayandensis</name>
    <dbReference type="NCBI Taxonomy" id="84724"/>
    <lineage>
        <taxon>Bacteria</taxon>
        <taxon>Bacillati</taxon>
        <taxon>Actinomycetota</taxon>
        <taxon>Actinomycetes</taxon>
        <taxon>Pseudonocardiales</taxon>
        <taxon>Pseudonocardiaceae</taxon>
        <taxon>Lentzea</taxon>
    </lineage>
</organism>
<reference evidence="11" key="1">
    <citation type="submission" date="2016-10" db="EMBL/GenBank/DDBJ databases">
        <authorList>
            <person name="Varghese N."/>
            <person name="Submissions S."/>
        </authorList>
    </citation>
    <scope>NUCLEOTIDE SEQUENCE [LARGE SCALE GENOMIC DNA]</scope>
    <source>
        <strain evidence="11">DSM 44232</strain>
    </source>
</reference>
<dbReference type="GO" id="GO:0055085">
    <property type="term" value="P:transmembrane transport"/>
    <property type="evidence" value="ECO:0007669"/>
    <property type="project" value="TreeGrafter"/>
</dbReference>
<feature type="transmembrane region" description="Helical" evidence="9">
    <location>
        <begin position="239"/>
        <end position="260"/>
    </location>
</feature>
<keyword evidence="4" id="KW-1003">Cell membrane</keyword>
<accession>A0A1I6CSA6</accession>
<comment type="similarity">
    <text evidence="2">Belongs to the autoinducer-2 exporter (AI-2E) (TC 2.A.86) family.</text>
</comment>
<protein>
    <submittedName>
        <fullName evidence="10">Predicted PurR-regulated permease PerM</fullName>
    </submittedName>
</protein>
<keyword evidence="3" id="KW-0813">Transport</keyword>
<evidence type="ECO:0000256" key="2">
    <source>
        <dbReference type="ARBA" id="ARBA00009773"/>
    </source>
</evidence>
<evidence type="ECO:0000256" key="8">
    <source>
        <dbReference type="SAM" id="MobiDB-lite"/>
    </source>
</evidence>
<feature type="transmembrane region" description="Helical" evidence="9">
    <location>
        <begin position="267"/>
        <end position="287"/>
    </location>
</feature>
<keyword evidence="5 9" id="KW-0812">Transmembrane</keyword>
<feature type="transmembrane region" description="Helical" evidence="9">
    <location>
        <begin position="38"/>
        <end position="58"/>
    </location>
</feature>
<evidence type="ECO:0000256" key="5">
    <source>
        <dbReference type="ARBA" id="ARBA00022692"/>
    </source>
</evidence>
<feature type="compositionally biased region" description="Basic and acidic residues" evidence="8">
    <location>
        <begin position="352"/>
        <end position="370"/>
    </location>
</feature>
<dbReference type="Proteomes" id="UP000198583">
    <property type="component" value="Unassembled WGS sequence"/>
</dbReference>
<proteinExistence type="inferred from homology"/>
<feature type="transmembrane region" description="Helical" evidence="9">
    <location>
        <begin position="307"/>
        <end position="338"/>
    </location>
</feature>
<feature type="compositionally biased region" description="Basic and acidic residues" evidence="8">
    <location>
        <begin position="382"/>
        <end position="398"/>
    </location>
</feature>
<feature type="transmembrane region" description="Helical" evidence="9">
    <location>
        <begin position="70"/>
        <end position="94"/>
    </location>
</feature>
<evidence type="ECO:0000256" key="3">
    <source>
        <dbReference type="ARBA" id="ARBA00022448"/>
    </source>
</evidence>
<keyword evidence="6 9" id="KW-1133">Transmembrane helix</keyword>
<dbReference type="EMBL" id="FOYL01000001">
    <property type="protein sequence ID" value="SFQ95973.1"/>
    <property type="molecule type" value="Genomic_DNA"/>
</dbReference>
<dbReference type="RefSeq" id="WP_281251277.1">
    <property type="nucleotide sequence ID" value="NZ_FOYL01000001.1"/>
</dbReference>
<sequence>MSGQRTYKVPVRTILATIGLTLATVVAVVFVMHVQRVLVWMLIAGVFAVALYPAVNWLQEHVRWCRRSLATLVVFLVVFLAFGGVLTLFAIPLAEQGTQLAARLPDMIADARGGRGPVGVLLERTNALEFARDNEERIRQFATGLGTPALNLLRGAVTGIVATISIFVLSYLAVLQGPKVIGGTLALFPPQRAQRIHRVGRECAKTITGYISGNLLISAICGVLTYVVLKIFGVPFAELIAVFVAIADLIPLIGATLGAVVAGVAALIHSLPAAITVVIFFIVYQQLENHLLQPVIFSRTVKLNPLTVLVALLLATELAGILGALLAIPIAGVVQVVLRDIWNHRAAAPEDQVRAGADQRHEQQRERESPHPVQLGQVAEVHPVDRADQRGSEQDRGP</sequence>
<name>A0A1I6CSA6_9PSEU</name>
<evidence type="ECO:0000256" key="1">
    <source>
        <dbReference type="ARBA" id="ARBA00004651"/>
    </source>
</evidence>